<dbReference type="GeneID" id="89995813"/>
<feature type="domain" description="Clr5" evidence="2">
    <location>
        <begin position="2"/>
        <end position="48"/>
    </location>
</feature>
<dbReference type="RefSeq" id="XP_064733250.1">
    <property type="nucleotide sequence ID" value="XM_064870797.1"/>
</dbReference>
<gene>
    <name evidence="3" type="ORF">PMZ80_002364</name>
</gene>
<evidence type="ECO:0000313" key="4">
    <source>
        <dbReference type="Proteomes" id="UP001334248"/>
    </source>
</evidence>
<dbReference type="Proteomes" id="UP001334248">
    <property type="component" value="Unassembled WGS sequence"/>
</dbReference>
<comment type="caution">
    <text evidence="3">The sequence shown here is derived from an EMBL/GenBank/DDBJ whole genome shotgun (WGS) entry which is preliminary data.</text>
</comment>
<keyword evidence="4" id="KW-1185">Reference proteome</keyword>
<accession>A0ABR0RX41</accession>
<dbReference type="Gene3D" id="1.25.40.10">
    <property type="entry name" value="Tetratricopeptide repeat domain"/>
    <property type="match status" value="1"/>
</dbReference>
<organism evidence="3 4">
    <name type="scientific">Knufia obscura</name>
    <dbReference type="NCBI Taxonomy" id="1635080"/>
    <lineage>
        <taxon>Eukaryota</taxon>
        <taxon>Fungi</taxon>
        <taxon>Dikarya</taxon>
        <taxon>Ascomycota</taxon>
        <taxon>Pezizomycotina</taxon>
        <taxon>Eurotiomycetes</taxon>
        <taxon>Chaetothyriomycetidae</taxon>
        <taxon>Chaetothyriales</taxon>
        <taxon>Trichomeriaceae</taxon>
        <taxon>Knufia</taxon>
    </lineage>
</organism>
<dbReference type="InterPro" id="IPR011990">
    <property type="entry name" value="TPR-like_helical_dom_sf"/>
</dbReference>
<protein>
    <recommendedName>
        <fullName evidence="2">Clr5 domain-containing protein</fullName>
    </recommendedName>
</protein>
<evidence type="ECO:0000313" key="3">
    <source>
        <dbReference type="EMBL" id="KAK5945160.1"/>
    </source>
</evidence>
<dbReference type="Pfam" id="PF14420">
    <property type="entry name" value="Clr5"/>
    <property type="match status" value="1"/>
</dbReference>
<evidence type="ECO:0000256" key="1">
    <source>
        <dbReference type="SAM" id="MobiDB-lite"/>
    </source>
</evidence>
<name>A0ABR0RX41_9EURO</name>
<evidence type="ECO:0000259" key="2">
    <source>
        <dbReference type="Pfam" id="PF14420"/>
    </source>
</evidence>
<sequence length="496" mass="56089">MEKVRPHFEQYYLDGYTFEEIAMLISANHGHTASVSAYKKLPRRWNLPGKNFSAAEKEAQLATASEPPSEHHATHAQGRKCPQNRLKRWQRDRERHQRVYGLHQASGSTGTRAHAPAIQANSADRIPLTKAQPQRSPCSVGECPERVIKLPDASQCLTQAVHYIQEYCLFCAWGGEVPTVDEQWSSPRISSLTLEEPGKLLPWRSYSQYYQAFEMLDVGNSSQALQLMVAAGQQTEQALLKPTLRLLSDLLWICFIDCSYVARGYLERTLRYFVEKAKGTACLGPAHPLSRILEAVASIDLTSTDTKAAIARQLVERAETLDHKDFDGVYEARELFMKLLIGTDNLDEAIQQCQKLLDVSIRMAGSHCDYTYRVRRWQGRILAKQGLTSAAEDAFRSLLQDSVVNADSYVDSAARKEWIAWEDLSRICFSRRDVDMAQQYTKLAFEFSVERYGECSGNTLRILADLIKLYNNKDDILTLENTFPKAFNALSRSSSG</sequence>
<feature type="region of interest" description="Disordered" evidence="1">
    <location>
        <begin position="59"/>
        <end position="94"/>
    </location>
</feature>
<proteinExistence type="predicted"/>
<reference evidence="3 4" key="1">
    <citation type="journal article" date="2023" name="Res Sq">
        <title>Genomic and morphological characterization of Knufia obscura isolated from the Mars 2020 spacecraft assembly facility.</title>
        <authorList>
            <person name="Chander A.M."/>
            <person name="Teixeira M.M."/>
            <person name="Singh N.K."/>
            <person name="Williams M.P."/>
            <person name="Parker C.W."/>
            <person name="Leo P."/>
            <person name="Stajich J.E."/>
            <person name="Torok T."/>
            <person name="Tighe S."/>
            <person name="Mason C.E."/>
            <person name="Venkateswaran K."/>
        </authorList>
    </citation>
    <scope>NUCLEOTIDE SEQUENCE [LARGE SCALE GENOMIC DNA]</scope>
    <source>
        <strain evidence="3 4">CCFEE 5817</strain>
    </source>
</reference>
<dbReference type="EMBL" id="JAVHJV010000002">
    <property type="protein sequence ID" value="KAK5945160.1"/>
    <property type="molecule type" value="Genomic_DNA"/>
</dbReference>
<dbReference type="InterPro" id="IPR025676">
    <property type="entry name" value="Clr5_dom"/>
</dbReference>